<evidence type="ECO:0000313" key="2">
    <source>
        <dbReference type="Proteomes" id="UP000095283"/>
    </source>
</evidence>
<evidence type="ECO:0000256" key="1">
    <source>
        <dbReference type="SAM" id="Phobius"/>
    </source>
</evidence>
<evidence type="ECO:0000313" key="3">
    <source>
        <dbReference type="WBParaSite" id="Hba_01458"/>
    </source>
</evidence>
<keyword evidence="2" id="KW-1185">Reference proteome</keyword>
<keyword evidence="1" id="KW-1133">Transmembrane helix</keyword>
<proteinExistence type="predicted"/>
<name>A0A1I7W9W9_HETBA</name>
<dbReference type="WBParaSite" id="Hba_01458">
    <property type="protein sequence ID" value="Hba_01458"/>
    <property type="gene ID" value="Hba_01458"/>
</dbReference>
<organism evidence="2 3">
    <name type="scientific">Heterorhabditis bacteriophora</name>
    <name type="common">Entomopathogenic nematode worm</name>
    <dbReference type="NCBI Taxonomy" id="37862"/>
    <lineage>
        <taxon>Eukaryota</taxon>
        <taxon>Metazoa</taxon>
        <taxon>Ecdysozoa</taxon>
        <taxon>Nematoda</taxon>
        <taxon>Chromadorea</taxon>
        <taxon>Rhabditida</taxon>
        <taxon>Rhabditina</taxon>
        <taxon>Rhabditomorpha</taxon>
        <taxon>Strongyloidea</taxon>
        <taxon>Heterorhabditidae</taxon>
        <taxon>Heterorhabditis</taxon>
    </lineage>
</organism>
<feature type="transmembrane region" description="Helical" evidence="1">
    <location>
        <begin position="358"/>
        <end position="380"/>
    </location>
</feature>
<accession>A0A1I7W9W9</accession>
<dbReference type="Proteomes" id="UP000095283">
    <property type="component" value="Unplaced"/>
</dbReference>
<keyword evidence="1" id="KW-0472">Membrane</keyword>
<keyword evidence="1" id="KW-0812">Transmembrane</keyword>
<sequence length="414" mass="48268">MLLLNITIFRHVLKFCYSLINDITNSIIFDHNIVNGTLELQSHNHQMNGADSSVGEGVDHTNLARNGKNRLMCTYRQRKINQTSNTSIRIPRLSLIGKKPKDVHISWIMCLSEHTTNNKKASTSLLRVSTSCKKRINNFTTRTINYCFAKFIKIQTCTELTGTNNVWMDSKIVLPWITNDKMLYHPFVQRRINETRNYHFRFCRQPGFFVALQRNSSSVLNHLLTDFPLSQHLSCSYTCICYLYKSLCNSPPYECYFLYSMFLTQLIKHSRISLVIVVSIITQKRIFFGKRVASINTAFVEIQKNTTPIQREYVVIENKTFLQINESLLFIPLVPVTIFSRRMDNFTIFDDHNDALLLFYNINSPLGIILSLLAIYLIVFKSSQEMREYRWYLLYYEVSDLGILCPGQYSNELN</sequence>
<protein>
    <submittedName>
        <fullName evidence="3">Transmembrane protein</fullName>
    </submittedName>
</protein>
<dbReference type="Pfam" id="PF10327">
    <property type="entry name" value="7TM_GPCR_Sri"/>
    <property type="match status" value="1"/>
</dbReference>
<reference evidence="3" key="1">
    <citation type="submission" date="2016-11" db="UniProtKB">
        <authorList>
            <consortium name="WormBaseParasite"/>
        </authorList>
    </citation>
    <scope>IDENTIFICATION</scope>
</reference>
<dbReference type="InterPro" id="IPR019429">
    <property type="entry name" value="7TM_GPCR_serpentine_rcpt_Sri"/>
</dbReference>
<dbReference type="AlphaFoldDB" id="A0A1I7W9W9"/>